<name>A0A9J6FGG0_HAELO</name>
<accession>A0A9J6FGG0</accession>
<dbReference type="OrthoDB" id="6762350at2759"/>
<dbReference type="EMBL" id="JABSTR010000001">
    <property type="protein sequence ID" value="KAH9361791.1"/>
    <property type="molecule type" value="Genomic_DNA"/>
</dbReference>
<gene>
    <name evidence="1" type="ORF">HPB48_003800</name>
</gene>
<dbReference type="PANTHER" id="PTHR33776:SF4">
    <property type="entry name" value="ENDONUCLEASE_EXONUCLEASE_PHOSPHATASE DOMAIN-CONTAINING PROTEIN"/>
    <property type="match status" value="1"/>
</dbReference>
<comment type="caution">
    <text evidence="1">The sequence shown here is derived from an EMBL/GenBank/DDBJ whole genome shotgun (WGS) entry which is preliminary data.</text>
</comment>
<dbReference type="AlphaFoldDB" id="A0A9J6FGG0"/>
<evidence type="ECO:0000313" key="2">
    <source>
        <dbReference type="Proteomes" id="UP000821853"/>
    </source>
</evidence>
<proteinExistence type="predicted"/>
<reference evidence="1 2" key="1">
    <citation type="journal article" date="2020" name="Cell">
        <title>Large-Scale Comparative Analyses of Tick Genomes Elucidate Their Genetic Diversity and Vector Capacities.</title>
        <authorList>
            <consortium name="Tick Genome and Microbiome Consortium (TIGMIC)"/>
            <person name="Jia N."/>
            <person name="Wang J."/>
            <person name="Shi W."/>
            <person name="Du L."/>
            <person name="Sun Y."/>
            <person name="Zhan W."/>
            <person name="Jiang J.F."/>
            <person name="Wang Q."/>
            <person name="Zhang B."/>
            <person name="Ji P."/>
            <person name="Bell-Sakyi L."/>
            <person name="Cui X.M."/>
            <person name="Yuan T.T."/>
            <person name="Jiang B.G."/>
            <person name="Yang W.F."/>
            <person name="Lam T.T."/>
            <person name="Chang Q.C."/>
            <person name="Ding S.J."/>
            <person name="Wang X.J."/>
            <person name="Zhu J.G."/>
            <person name="Ruan X.D."/>
            <person name="Zhao L."/>
            <person name="Wei J.T."/>
            <person name="Ye R.Z."/>
            <person name="Que T.C."/>
            <person name="Du C.H."/>
            <person name="Zhou Y.H."/>
            <person name="Cheng J.X."/>
            <person name="Dai P.F."/>
            <person name="Guo W.B."/>
            <person name="Han X.H."/>
            <person name="Huang E.J."/>
            <person name="Li L.F."/>
            <person name="Wei W."/>
            <person name="Gao Y.C."/>
            <person name="Liu J.Z."/>
            <person name="Shao H.Z."/>
            <person name="Wang X."/>
            <person name="Wang C.C."/>
            <person name="Yang T.C."/>
            <person name="Huo Q.B."/>
            <person name="Li W."/>
            <person name="Chen H.Y."/>
            <person name="Chen S.E."/>
            <person name="Zhou L.G."/>
            <person name="Ni X.B."/>
            <person name="Tian J.H."/>
            <person name="Sheng Y."/>
            <person name="Liu T."/>
            <person name="Pan Y.S."/>
            <person name="Xia L.Y."/>
            <person name="Li J."/>
            <person name="Zhao F."/>
            <person name="Cao W.C."/>
        </authorList>
    </citation>
    <scope>NUCLEOTIDE SEQUENCE [LARGE SCALE GENOMIC DNA]</scope>
    <source>
        <strain evidence="1">HaeL-2018</strain>
    </source>
</reference>
<dbReference type="Proteomes" id="UP000821853">
    <property type="component" value="Chromosome 1"/>
</dbReference>
<dbReference type="OMA" id="NTMACYG"/>
<evidence type="ECO:0000313" key="1">
    <source>
        <dbReference type="EMBL" id="KAH9361791.1"/>
    </source>
</evidence>
<organism evidence="1 2">
    <name type="scientific">Haemaphysalis longicornis</name>
    <name type="common">Bush tick</name>
    <dbReference type="NCBI Taxonomy" id="44386"/>
    <lineage>
        <taxon>Eukaryota</taxon>
        <taxon>Metazoa</taxon>
        <taxon>Ecdysozoa</taxon>
        <taxon>Arthropoda</taxon>
        <taxon>Chelicerata</taxon>
        <taxon>Arachnida</taxon>
        <taxon>Acari</taxon>
        <taxon>Parasitiformes</taxon>
        <taxon>Ixodida</taxon>
        <taxon>Ixodoidea</taxon>
        <taxon>Ixodidae</taxon>
        <taxon>Haemaphysalinae</taxon>
        <taxon>Haemaphysalis</taxon>
    </lineage>
</organism>
<dbReference type="InterPro" id="IPR036691">
    <property type="entry name" value="Endo/exonu/phosph_ase_sf"/>
</dbReference>
<dbReference type="VEuPathDB" id="VectorBase:HLOH_047859"/>
<sequence length="264" mass="30207">MMGINFMFTETWYTNPSDVVQFDEYQSVFINRTNRKGGGVALYIHHGIRFAFLDNFSMVDADYEIIAVDSLDQIVLLIYRPLSGNVNNFILHMDNTLHAIQEICKNIVVIGDFNIDMLSNSYAARNLTNTMACYGCTNVVNVPTRITTEKESILDLGFTDFVSTDIECGVLESDISDHLPFFVFLPNQNITPLVPRNSFLYRKINDETLGVFRDLVLRENWSDVYGENNPSLAYDVFLAKFRNNYFKAFPEVSFTIYKKAKNPG</sequence>
<dbReference type="SUPFAM" id="SSF56219">
    <property type="entry name" value="DNase I-like"/>
    <property type="match status" value="1"/>
</dbReference>
<evidence type="ECO:0008006" key="3">
    <source>
        <dbReference type="Google" id="ProtNLM"/>
    </source>
</evidence>
<keyword evidence="2" id="KW-1185">Reference proteome</keyword>
<dbReference type="Gene3D" id="3.60.10.10">
    <property type="entry name" value="Endonuclease/exonuclease/phosphatase"/>
    <property type="match status" value="1"/>
</dbReference>
<protein>
    <recommendedName>
        <fullName evidence="3">Endonuclease/exonuclease/phosphatase domain-containing protein</fullName>
    </recommendedName>
</protein>
<dbReference type="PANTHER" id="PTHR33776">
    <property type="entry name" value="ENDO/EXONUCLEASE/PHOSPHATASE DOMAIN-CONTAINING PROTEIN"/>
    <property type="match status" value="1"/>
</dbReference>